<dbReference type="Gene3D" id="2.40.50.230">
    <property type="entry name" value="Gp5 N-terminal domain"/>
    <property type="match status" value="1"/>
</dbReference>
<dbReference type="InterPro" id="IPR017847">
    <property type="entry name" value="T6SS_RhsGE_Vgr_subset"/>
</dbReference>
<dbReference type="Pfam" id="PF04717">
    <property type="entry name" value="Phage_base_V"/>
    <property type="match status" value="1"/>
</dbReference>
<protein>
    <submittedName>
        <fullName evidence="4">Type VI secretion system tip protein VgrG</fullName>
    </submittedName>
</protein>
<dbReference type="InterPro" id="IPR054030">
    <property type="entry name" value="Gp5_Vgr_C"/>
</dbReference>
<dbReference type="Pfam" id="PF22178">
    <property type="entry name" value="Gp5_trimer_C"/>
    <property type="match status" value="1"/>
</dbReference>
<reference evidence="4" key="2">
    <citation type="journal article" date="2024" name="Toxins">
        <title>Genome Sequence Analysis of Native Xenorhabdus Strains Isolated from Entomopathogenic Nematodes in Argentina.</title>
        <authorList>
            <person name="Palma L."/>
            <person name="Frizzo L."/>
            <person name="Kaiser S."/>
            <person name="Berry C."/>
            <person name="Caballero P."/>
            <person name="Bode H.B."/>
            <person name="Del Valle E.E."/>
        </authorList>
    </citation>
    <scope>NUCLEOTIDE SEQUENCE</scope>
    <source>
        <strain evidence="4">M</strain>
    </source>
</reference>
<gene>
    <name evidence="4" type="primary">tssI</name>
    <name evidence="4" type="ORF">ID854_00110</name>
</gene>
<organism evidence="4">
    <name type="scientific">Xenorhabdus szentirmaii</name>
    <dbReference type="NCBI Taxonomy" id="290112"/>
    <lineage>
        <taxon>Bacteria</taxon>
        <taxon>Pseudomonadati</taxon>
        <taxon>Pseudomonadota</taxon>
        <taxon>Gammaproteobacteria</taxon>
        <taxon>Enterobacterales</taxon>
        <taxon>Morganellaceae</taxon>
        <taxon>Xenorhabdus</taxon>
    </lineage>
</organism>
<proteinExistence type="inferred from homology"/>
<dbReference type="Gene3D" id="3.55.50.10">
    <property type="entry name" value="Baseplate protein-like domains"/>
    <property type="match status" value="1"/>
</dbReference>
<dbReference type="AlphaFoldDB" id="A0AAW3YPC5"/>
<dbReference type="Pfam" id="PF05954">
    <property type="entry name" value="Phage_GPD"/>
    <property type="match status" value="1"/>
</dbReference>
<dbReference type="InterPro" id="IPR006533">
    <property type="entry name" value="T6SS_Vgr_RhsGE"/>
</dbReference>
<evidence type="ECO:0000313" key="4">
    <source>
        <dbReference type="EMBL" id="MBD2798906.1"/>
    </source>
</evidence>
<comment type="similarity">
    <text evidence="1">Belongs to the VgrG protein family.</text>
</comment>
<accession>A0AAW3YPC5</accession>
<dbReference type="SUPFAM" id="SSF69279">
    <property type="entry name" value="Phage tail proteins"/>
    <property type="match status" value="2"/>
</dbReference>
<dbReference type="InterPro" id="IPR006531">
    <property type="entry name" value="Gp5/Vgr_OB"/>
</dbReference>
<dbReference type="NCBIfam" id="TIGR03361">
    <property type="entry name" value="VI_Rhs_Vgr"/>
    <property type="match status" value="1"/>
</dbReference>
<dbReference type="Gene3D" id="2.30.110.50">
    <property type="match status" value="1"/>
</dbReference>
<evidence type="ECO:0000256" key="1">
    <source>
        <dbReference type="ARBA" id="ARBA00005558"/>
    </source>
</evidence>
<dbReference type="Proteomes" id="UP001193920">
    <property type="component" value="Unassembled WGS sequence"/>
</dbReference>
<dbReference type="PANTHER" id="PTHR32305:SF11">
    <property type="entry name" value="TYPE VI SECRETION SYSTEM SPIKE PROTEIN VGRG3"/>
    <property type="match status" value="1"/>
</dbReference>
<dbReference type="SUPFAM" id="SSF69255">
    <property type="entry name" value="gp5 N-terminal domain-like"/>
    <property type="match status" value="1"/>
</dbReference>
<dbReference type="InterPro" id="IPR050708">
    <property type="entry name" value="T6SS_VgrG/RHS"/>
</dbReference>
<evidence type="ECO:0000259" key="2">
    <source>
        <dbReference type="Pfam" id="PF04717"/>
    </source>
</evidence>
<evidence type="ECO:0000259" key="3">
    <source>
        <dbReference type="Pfam" id="PF22178"/>
    </source>
</evidence>
<dbReference type="NCBIfam" id="TIGR01646">
    <property type="entry name" value="vgr_GE"/>
    <property type="match status" value="1"/>
</dbReference>
<dbReference type="PANTHER" id="PTHR32305">
    <property type="match status" value="1"/>
</dbReference>
<dbReference type="InterPro" id="IPR037026">
    <property type="entry name" value="Vgr_OB-fold_dom_sf"/>
</dbReference>
<comment type="caution">
    <text evidence="4">The sequence shown here is derived from an EMBL/GenBank/DDBJ whole genome shotgun (WGS) entry which is preliminary data.</text>
</comment>
<feature type="domain" description="Gp5/Type VI secretion system Vgr protein OB-fold" evidence="2">
    <location>
        <begin position="391"/>
        <end position="440"/>
    </location>
</feature>
<dbReference type="RefSeq" id="WP_323868142.1">
    <property type="nucleotide sequence ID" value="NZ_JACXBF010000010.1"/>
</dbReference>
<dbReference type="SUPFAM" id="SSF69349">
    <property type="entry name" value="Phage fibre proteins"/>
    <property type="match status" value="1"/>
</dbReference>
<feature type="domain" description="Gp5/Type VI secretion system Vgr C-terminal trimerisation" evidence="3">
    <location>
        <begin position="457"/>
        <end position="556"/>
    </location>
</feature>
<reference evidence="4" key="1">
    <citation type="submission" date="2020-09" db="EMBL/GenBank/DDBJ databases">
        <authorList>
            <person name="Palma L."/>
            <person name="Caballero P."/>
            <person name="Berry C."/>
            <person name="Del Valle E."/>
        </authorList>
    </citation>
    <scope>NUCLEOTIDE SEQUENCE</scope>
    <source>
        <strain evidence="4">M</strain>
    </source>
</reference>
<sequence length="723" mass="81591">MDGLVFTCQIGRLPPATFQVVNFQLQEHLSQLFHLNLTVISALNDIPLREQLDREASLTVIRNGVVERTINGIIVGATQGNTDGRQTYYTFILRPEMWRMTLNQDSRIFQRQSVPEILTQLLKEHRIKADSQFYDSHGYHARREYTTQKRESAYEFWSRLAAEEGIIFWFEEDQMFFSNSHLGMTAGLPLTYNPQPDTDDTDATVWQWQYGEYLCPDEYRHKDYNFQRPSQPMLTQSTLEQAGNHAVFESYGRFQWSKEGQPLGDIYLNQLNSESKIGSAQSNCIKLRPGKIFTLNAHPALSMNDRWQVVSITHTGSQPQAAGIGGEGTTLTSNMTFIPSRDDWRPPYRYKPLADGDELATVVGPEGEEIFTNEYGAIKVHFHWNRYDKPGDGSSCWIRVAQGWNGNGFGFMAIPRIGQEVIVSYLNGDIDRPIVTGCNYNGRNSPPLDLPAQKTRTTFKTHTHKGEGFNELRFDDAKGSEEVYIHAQKDMNTKVLNNRTTHVDVDHEERIGQDQKLTVVRDQFEEIQRSRQTLIKQDDDESVAGHQTLRVEKNQSTTITGQQSVKVGKSQLLEIADNQEIKVGKHIVLQSQSGQITIGNAGGQIIIDPTGAITISGTSISMTEHAAGKAGNEALFDYAGRFILTNSKNGNKPLGNTLYQIKTPSGMISGRTDEAGRTAIVQTPQADTLEFSIPEEKKVKKTETLYRVGDNQPVDYIMEFKEE</sequence>
<dbReference type="Gene3D" id="4.10.220.110">
    <property type="match status" value="1"/>
</dbReference>
<dbReference type="EMBL" id="JACXBF010000010">
    <property type="protein sequence ID" value="MBD2798906.1"/>
    <property type="molecule type" value="Genomic_DNA"/>
</dbReference>
<name>A0AAW3YPC5_9GAMM</name>